<dbReference type="EMBL" id="LCJR01000020">
    <property type="protein sequence ID" value="KKT81401.1"/>
    <property type="molecule type" value="Genomic_DNA"/>
</dbReference>
<proteinExistence type="predicted"/>
<dbReference type="AlphaFoldDB" id="A0A0G1KCB8"/>
<dbReference type="Proteomes" id="UP000034032">
    <property type="component" value="Unassembled WGS sequence"/>
</dbReference>
<accession>A0A0G1KCB8</accession>
<evidence type="ECO:0000313" key="1">
    <source>
        <dbReference type="EMBL" id="KKT81401.1"/>
    </source>
</evidence>
<protein>
    <recommendedName>
        <fullName evidence="3">Ribbon-helix-helix protein CopG domain-containing protein</fullName>
    </recommendedName>
</protein>
<evidence type="ECO:0008006" key="3">
    <source>
        <dbReference type="Google" id="ProtNLM"/>
    </source>
</evidence>
<organism evidence="1 2">
    <name type="scientific">Candidatus Yanofskybacteria bacterium GW2011_GWA2_44_9</name>
    <dbReference type="NCBI Taxonomy" id="1619025"/>
    <lineage>
        <taxon>Bacteria</taxon>
        <taxon>Candidatus Yanofskyibacteriota</taxon>
    </lineage>
</organism>
<sequence length="75" mass="8932">MRKNRAALVDLELSKEAWKELERIARRSKLTTGKVVDLILGAEMDIIEYQVRRRKRLAKRLKTRFPKCVLYMKSL</sequence>
<gene>
    <name evidence="1" type="ORF">UW79_C0020G0005</name>
</gene>
<comment type="caution">
    <text evidence="1">The sequence shown here is derived from an EMBL/GenBank/DDBJ whole genome shotgun (WGS) entry which is preliminary data.</text>
</comment>
<name>A0A0G1KCB8_9BACT</name>
<reference evidence="1 2" key="1">
    <citation type="journal article" date="2015" name="Nature">
        <title>rRNA introns, odd ribosomes, and small enigmatic genomes across a large radiation of phyla.</title>
        <authorList>
            <person name="Brown C.T."/>
            <person name="Hug L.A."/>
            <person name="Thomas B.C."/>
            <person name="Sharon I."/>
            <person name="Castelle C.J."/>
            <person name="Singh A."/>
            <person name="Wilkins M.J."/>
            <person name="Williams K.H."/>
            <person name="Banfield J.F."/>
        </authorList>
    </citation>
    <scope>NUCLEOTIDE SEQUENCE [LARGE SCALE GENOMIC DNA]</scope>
</reference>
<evidence type="ECO:0000313" key="2">
    <source>
        <dbReference type="Proteomes" id="UP000034032"/>
    </source>
</evidence>